<keyword evidence="4 11" id="KW-0312">Gluconeogenesis</keyword>
<dbReference type="PIRSF" id="PIRSF036692">
    <property type="entry name" value="SDH_B"/>
    <property type="match status" value="1"/>
</dbReference>
<evidence type="ECO:0000313" key="15">
    <source>
        <dbReference type="Proteomes" id="UP000184082"/>
    </source>
</evidence>
<dbReference type="InterPro" id="IPR051318">
    <property type="entry name" value="Fe-S_L-Ser"/>
</dbReference>
<gene>
    <name evidence="14" type="ORF">SAMN02745883_01740</name>
</gene>
<dbReference type="Proteomes" id="UP000184082">
    <property type="component" value="Unassembled WGS sequence"/>
</dbReference>
<dbReference type="EMBL" id="FRAJ01000013">
    <property type="protein sequence ID" value="SHK28965.1"/>
    <property type="molecule type" value="Genomic_DNA"/>
</dbReference>
<evidence type="ECO:0000256" key="1">
    <source>
        <dbReference type="ARBA" id="ARBA00001966"/>
    </source>
</evidence>
<dbReference type="GO" id="GO:0046872">
    <property type="term" value="F:metal ion binding"/>
    <property type="evidence" value="ECO:0007669"/>
    <property type="project" value="UniProtKB-UniRule"/>
</dbReference>
<dbReference type="AlphaFoldDB" id="A0A1M6R918"/>
<evidence type="ECO:0000256" key="2">
    <source>
        <dbReference type="ARBA" id="ARBA00004742"/>
    </source>
</evidence>
<dbReference type="RefSeq" id="WP_072967634.1">
    <property type="nucleotide sequence ID" value="NZ_FRAJ01000013.1"/>
</dbReference>
<evidence type="ECO:0000256" key="7">
    <source>
        <dbReference type="ARBA" id="ARBA00023004"/>
    </source>
</evidence>
<keyword evidence="9 11" id="KW-0456">Lyase</keyword>
<dbReference type="Pfam" id="PF01842">
    <property type="entry name" value="ACT"/>
    <property type="match status" value="1"/>
</dbReference>
<dbReference type="UniPathway" id="UPA00138"/>
<evidence type="ECO:0000256" key="8">
    <source>
        <dbReference type="ARBA" id="ARBA00023014"/>
    </source>
</evidence>
<dbReference type="Pfam" id="PF03315">
    <property type="entry name" value="SDH_beta"/>
    <property type="match status" value="1"/>
</dbReference>
<comment type="cofactor">
    <cofactor evidence="1 12">
        <name>[4Fe-4S] cluster</name>
        <dbReference type="ChEBI" id="CHEBI:49883"/>
    </cofactor>
</comment>
<keyword evidence="5 11" id="KW-0004">4Fe-4S</keyword>
<dbReference type="GO" id="GO:0051539">
    <property type="term" value="F:4 iron, 4 sulfur cluster binding"/>
    <property type="evidence" value="ECO:0007669"/>
    <property type="project" value="UniProtKB-UniRule"/>
</dbReference>
<dbReference type="InterPro" id="IPR002912">
    <property type="entry name" value="ACT_dom"/>
</dbReference>
<dbReference type="InterPro" id="IPR005131">
    <property type="entry name" value="Ser_deHydtase_bsu"/>
</dbReference>
<reference evidence="14 15" key="1">
    <citation type="submission" date="2016-11" db="EMBL/GenBank/DDBJ databases">
        <authorList>
            <person name="Jaros S."/>
            <person name="Januszkiewicz K."/>
            <person name="Wedrychowicz H."/>
        </authorList>
    </citation>
    <scope>NUCLEOTIDE SEQUENCE [LARGE SCALE GENOMIC DNA]</scope>
    <source>
        <strain evidence="14 15">DSM 14501</strain>
    </source>
</reference>
<feature type="domain" description="ACT" evidence="13">
    <location>
        <begin position="149"/>
        <end position="222"/>
    </location>
</feature>
<dbReference type="GO" id="GO:0006094">
    <property type="term" value="P:gluconeogenesis"/>
    <property type="evidence" value="ECO:0007669"/>
    <property type="project" value="UniProtKB-UniRule"/>
</dbReference>
<evidence type="ECO:0000256" key="10">
    <source>
        <dbReference type="ARBA" id="ARBA00049406"/>
    </source>
</evidence>
<sequence>MKNFSAFEVIGPKMVGPSSSHTAGAARIGRLAGKLCDFNARKVKFLLHGSFAKTYKGHGTDRALMAGILGMKESDEKLKNSLQIAKQKGIEYEFVEADLGEVHPNTVKIIIEKSDSSIVELMGSSIGGGSIKIIEINGLKLEFTGQYPTLITRHIDHPGIIANITKILAQNNINIAYMSVYRQDKGKDAFMVIESDDVLDMNLLKIIKSSVKSVKDVFIINSI</sequence>
<name>A0A1M6R918_9FIRM</name>
<dbReference type="CDD" id="cd04903">
    <property type="entry name" value="ACT_LSD"/>
    <property type="match status" value="1"/>
</dbReference>
<evidence type="ECO:0000256" key="9">
    <source>
        <dbReference type="ARBA" id="ARBA00023239"/>
    </source>
</evidence>
<dbReference type="SUPFAM" id="SSF143548">
    <property type="entry name" value="Serine metabolism enzymes domain"/>
    <property type="match status" value="1"/>
</dbReference>
<dbReference type="PANTHER" id="PTHR30182">
    <property type="entry name" value="L-SERINE DEHYDRATASE"/>
    <property type="match status" value="1"/>
</dbReference>
<evidence type="ECO:0000256" key="5">
    <source>
        <dbReference type="ARBA" id="ARBA00022485"/>
    </source>
</evidence>
<dbReference type="Gene3D" id="3.30.1330.90">
    <property type="entry name" value="D-3-phosphoglycerate dehydrogenase, domain 3"/>
    <property type="match status" value="1"/>
</dbReference>
<dbReference type="PANTHER" id="PTHR30182:SF12">
    <property type="entry name" value="L-SERINE DEHYDRATASE, BETA CHAIN-RELATED"/>
    <property type="match status" value="1"/>
</dbReference>
<dbReference type="InterPro" id="IPR004643">
    <property type="entry name" value="Fe-S_L-Ser_bsu"/>
</dbReference>
<keyword evidence="15" id="KW-1185">Reference proteome</keyword>
<organism evidence="14 15">
    <name type="scientific">Caminicella sporogenes DSM 14501</name>
    <dbReference type="NCBI Taxonomy" id="1121266"/>
    <lineage>
        <taxon>Bacteria</taxon>
        <taxon>Bacillati</taxon>
        <taxon>Bacillota</taxon>
        <taxon>Clostridia</taxon>
        <taxon>Peptostreptococcales</taxon>
        <taxon>Caminicellaceae</taxon>
        <taxon>Caminicella</taxon>
    </lineage>
</organism>
<protein>
    <recommendedName>
        <fullName evidence="11">L-serine deaminase</fullName>
    </recommendedName>
</protein>
<evidence type="ECO:0000256" key="4">
    <source>
        <dbReference type="ARBA" id="ARBA00022432"/>
    </source>
</evidence>
<keyword evidence="8 11" id="KW-0411">Iron-sulfur</keyword>
<accession>A0A1M6R918</accession>
<evidence type="ECO:0000256" key="11">
    <source>
        <dbReference type="PIRNR" id="PIRNR036692"/>
    </source>
</evidence>
<evidence type="ECO:0000256" key="12">
    <source>
        <dbReference type="RuleBase" id="RU366059"/>
    </source>
</evidence>
<dbReference type="InterPro" id="IPR029009">
    <property type="entry name" value="ASB_dom_sf"/>
</dbReference>
<dbReference type="GO" id="GO:0003941">
    <property type="term" value="F:L-serine ammonia-lyase activity"/>
    <property type="evidence" value="ECO:0007669"/>
    <property type="project" value="UniProtKB-UniRule"/>
</dbReference>
<proteinExistence type="inferred from homology"/>
<comment type="pathway">
    <text evidence="2 11">Carbohydrate biosynthesis; gluconeogenesis.</text>
</comment>
<evidence type="ECO:0000256" key="6">
    <source>
        <dbReference type="ARBA" id="ARBA00022723"/>
    </source>
</evidence>
<evidence type="ECO:0000256" key="3">
    <source>
        <dbReference type="ARBA" id="ARBA00008636"/>
    </source>
</evidence>
<dbReference type="InterPro" id="IPR045865">
    <property type="entry name" value="ACT-like_dom_sf"/>
</dbReference>
<dbReference type="STRING" id="1121266.SAMN02745883_01740"/>
<comment type="similarity">
    <text evidence="3 11 12">Belongs to the iron-sulfur dependent L-serine dehydratase family.</text>
</comment>
<dbReference type="NCBIfam" id="TIGR00719">
    <property type="entry name" value="sda_beta"/>
    <property type="match status" value="1"/>
</dbReference>
<keyword evidence="6 11" id="KW-0479">Metal-binding</keyword>
<evidence type="ECO:0000259" key="13">
    <source>
        <dbReference type="PROSITE" id="PS51671"/>
    </source>
</evidence>
<keyword evidence="7 11" id="KW-0408">Iron</keyword>
<dbReference type="Gene3D" id="3.30.70.260">
    <property type="match status" value="1"/>
</dbReference>
<dbReference type="PROSITE" id="PS51671">
    <property type="entry name" value="ACT"/>
    <property type="match status" value="1"/>
</dbReference>
<comment type="catalytic activity">
    <reaction evidence="10 11 12">
        <text>L-serine = pyruvate + NH4(+)</text>
        <dbReference type="Rhea" id="RHEA:19169"/>
        <dbReference type="ChEBI" id="CHEBI:15361"/>
        <dbReference type="ChEBI" id="CHEBI:28938"/>
        <dbReference type="ChEBI" id="CHEBI:33384"/>
        <dbReference type="EC" id="4.3.1.17"/>
    </reaction>
</comment>
<dbReference type="SUPFAM" id="SSF55021">
    <property type="entry name" value="ACT-like"/>
    <property type="match status" value="1"/>
</dbReference>
<evidence type="ECO:0000313" key="14">
    <source>
        <dbReference type="EMBL" id="SHK28965.1"/>
    </source>
</evidence>